<dbReference type="InterPro" id="IPR000182">
    <property type="entry name" value="GNAT_dom"/>
</dbReference>
<dbReference type="Proteomes" id="UP001227192">
    <property type="component" value="Unassembled WGS sequence"/>
</dbReference>
<accession>A0AAI9X5N2</accession>
<dbReference type="InterPro" id="IPR016181">
    <property type="entry name" value="Acyl_CoA_acyltransferase"/>
</dbReference>
<reference evidence="3" key="1">
    <citation type="submission" date="2015-06" db="EMBL/GenBank/DDBJ databases">
        <authorList>
            <person name="Nguyen H."/>
        </authorList>
    </citation>
    <scope>NUCLEOTIDE SEQUENCE</scope>
    <source>
        <strain evidence="3">DAOM 180753</strain>
    </source>
</reference>
<keyword evidence="4" id="KW-1185">Reference proteome</keyword>
<proteinExistence type="predicted"/>
<dbReference type="AlphaFoldDB" id="A0AAI9X5N2"/>
<evidence type="ECO:0008006" key="5">
    <source>
        <dbReference type="Google" id="ProtNLM"/>
    </source>
</evidence>
<dbReference type="SUPFAM" id="SSF55729">
    <property type="entry name" value="Acyl-CoA N-acyltransferases (Nat)"/>
    <property type="match status" value="1"/>
</dbReference>
<protein>
    <recommendedName>
        <fullName evidence="5">N-acetyltransferase domain-containing protein</fullName>
    </recommendedName>
</protein>
<dbReference type="PANTHER" id="PTHR34815">
    <property type="entry name" value="LYSINE ACETYLTRANSFERASE"/>
    <property type="match status" value="1"/>
</dbReference>
<evidence type="ECO:0000259" key="1">
    <source>
        <dbReference type="Pfam" id="PF00583"/>
    </source>
</evidence>
<evidence type="ECO:0000313" key="3">
    <source>
        <dbReference type="EMBL" id="KAJ9484901.1"/>
    </source>
</evidence>
<feature type="domain" description="N-acetyltransferase" evidence="1">
    <location>
        <begin position="125"/>
        <end position="159"/>
    </location>
</feature>
<dbReference type="CDD" id="cd04301">
    <property type="entry name" value="NAT_SF"/>
    <property type="match status" value="1"/>
</dbReference>
<evidence type="ECO:0000259" key="2">
    <source>
        <dbReference type="Pfam" id="PF22998"/>
    </source>
</evidence>
<dbReference type="Gene3D" id="3.40.630.30">
    <property type="match status" value="1"/>
</dbReference>
<evidence type="ECO:0000313" key="4">
    <source>
        <dbReference type="Proteomes" id="UP001227192"/>
    </source>
</evidence>
<reference evidence="3" key="2">
    <citation type="journal article" date="2016" name="Fungal Biol.">
        <title>Ochratoxin A production by Penicillium thymicola.</title>
        <authorList>
            <person name="Nguyen H.D.T."/>
            <person name="McMullin D.R."/>
            <person name="Ponomareva E."/>
            <person name="Riley R."/>
            <person name="Pomraning K.R."/>
            <person name="Baker S.E."/>
            <person name="Seifert K.A."/>
        </authorList>
    </citation>
    <scope>NUCLEOTIDE SEQUENCE</scope>
    <source>
        <strain evidence="3">DAOM 180753</strain>
    </source>
</reference>
<dbReference type="InterPro" id="IPR053013">
    <property type="entry name" value="LAT"/>
</dbReference>
<name>A0AAI9X5N2_PENTH</name>
<dbReference type="EMBL" id="LACB01000304">
    <property type="protein sequence ID" value="KAJ9484901.1"/>
    <property type="molecule type" value="Genomic_DNA"/>
</dbReference>
<comment type="caution">
    <text evidence="3">The sequence shown here is derived from an EMBL/GenBank/DDBJ whole genome shotgun (WGS) entry which is preliminary data.</text>
</comment>
<dbReference type="PANTHER" id="PTHR34815:SF2">
    <property type="entry name" value="N-ACETYLTRANSFERASE DOMAIN-CONTAINING PROTEIN"/>
    <property type="match status" value="1"/>
</dbReference>
<gene>
    <name evidence="3" type="ORF">VN97_g8473</name>
</gene>
<sequence length="393" mass="44722">MLGHLAITSASIERRNDNMSSINHSPRPDARSPRLHLAHPTDQENIEIWKLTSDAWKDCLSVDMYIKEAAYLMTVPLARNGGMSQCILVDKNLPPDQRPLLASCETFRKRSWISDSAGNIIETITHGVASVFTDAKFRGQGYASRLMTELAEKLRTWQTEMTECAASILFSDIGKEFFSNLGWHAFPSHFLEFEPSAEELSAAVPIFATDLEQLCEIDEVLARKALCAPSTDAKARLMIVPDYEHMLRHHSKEEFASETLFQRKPHIKGAIFGQDGHRIWVVWTHRYYESPSDTASMNTLYILRLVIENEALLESDLQVEALRAVLLAAQAEAAEWGLHSVKLWGTSTAVQEMIRRTGIEYRYEDRENEGICSLRSDELHVRREQKAHFFVED</sequence>
<dbReference type="InterPro" id="IPR055100">
    <property type="entry name" value="GNAT_LYC1-like"/>
</dbReference>
<dbReference type="GO" id="GO:0016747">
    <property type="term" value="F:acyltransferase activity, transferring groups other than amino-acyl groups"/>
    <property type="evidence" value="ECO:0007669"/>
    <property type="project" value="InterPro"/>
</dbReference>
<dbReference type="Pfam" id="PF22998">
    <property type="entry name" value="GNAT_LYC1-like"/>
    <property type="match status" value="1"/>
</dbReference>
<organism evidence="3 4">
    <name type="scientific">Penicillium thymicola</name>
    <dbReference type="NCBI Taxonomy" id="293382"/>
    <lineage>
        <taxon>Eukaryota</taxon>
        <taxon>Fungi</taxon>
        <taxon>Dikarya</taxon>
        <taxon>Ascomycota</taxon>
        <taxon>Pezizomycotina</taxon>
        <taxon>Eurotiomycetes</taxon>
        <taxon>Eurotiomycetidae</taxon>
        <taxon>Eurotiales</taxon>
        <taxon>Aspergillaceae</taxon>
        <taxon>Penicillium</taxon>
    </lineage>
</organism>
<dbReference type="Pfam" id="PF00583">
    <property type="entry name" value="Acetyltransf_1"/>
    <property type="match status" value="1"/>
</dbReference>
<feature type="domain" description="LYC1 C-terminal" evidence="2">
    <location>
        <begin position="196"/>
        <end position="376"/>
    </location>
</feature>